<dbReference type="GO" id="GO:0003735">
    <property type="term" value="F:structural constituent of ribosome"/>
    <property type="evidence" value="ECO:0007669"/>
    <property type="project" value="InterPro"/>
</dbReference>
<dbReference type="Gene3D" id="3.30.1390.10">
    <property type="match status" value="1"/>
</dbReference>
<sequence>MADARFTTLPELRELMSVDVVSSQKINCIKLLRQITGEGLKETKDFFEQEWMPFVLEGQRFGKPTMTPPAQSLELVDIMDRLQALENIVSELTRNETKKMAATIFTE</sequence>
<reference evidence="2 3" key="1">
    <citation type="submission" date="2018-03" db="EMBL/GenBank/DDBJ databases">
        <title>Diverse roseophages infecting R. pomeroyi DSS-3.</title>
        <authorList>
            <person name="Zhan Y."/>
            <person name="Chen F."/>
            <person name="Wommack E.K."/>
            <person name="Nasko D."/>
        </authorList>
    </citation>
    <scope>NUCLEOTIDE SEQUENCE [LARGE SCALE GENOMIC DNA]</scope>
</reference>
<dbReference type="Proteomes" id="UP000251001">
    <property type="component" value="Genome"/>
</dbReference>
<evidence type="ECO:0000313" key="3">
    <source>
        <dbReference type="Proteomes" id="UP000251001"/>
    </source>
</evidence>
<dbReference type="InterPro" id="IPR014719">
    <property type="entry name" value="Ribosomal_bL12_C/ClpS-like"/>
</dbReference>
<proteinExistence type="predicted"/>
<feature type="domain" description="Large ribosomal subunit protein bL12 C-terminal" evidence="1">
    <location>
        <begin position="21"/>
        <end position="49"/>
    </location>
</feature>
<protein>
    <recommendedName>
        <fullName evidence="1">Large ribosomal subunit protein bL12 C-terminal domain-containing protein</fullName>
    </recommendedName>
</protein>
<dbReference type="EMBL" id="MH015253">
    <property type="protein sequence ID" value="AWY08967.1"/>
    <property type="molecule type" value="Genomic_DNA"/>
</dbReference>
<gene>
    <name evidence="2" type="ORF">vBRpoPV21_9</name>
</gene>
<organism evidence="2 3">
    <name type="scientific">Ruegeria phage vB_RpoP-V21</name>
    <dbReference type="NCBI Taxonomy" id="2218615"/>
    <lineage>
        <taxon>Viruses</taxon>
        <taxon>Duplodnaviria</taxon>
        <taxon>Heunggongvirae</taxon>
        <taxon>Uroviricota</taxon>
        <taxon>Caudoviricetes</taxon>
        <taxon>Schitoviridae</taxon>
        <taxon>Rhodovirinae</taxon>
        <taxon>Aorunvirus</taxon>
        <taxon>Aorunvirus V12</taxon>
    </lineage>
</organism>
<dbReference type="Pfam" id="PF00542">
    <property type="entry name" value="Ribosomal_L12"/>
    <property type="match status" value="1"/>
</dbReference>
<evidence type="ECO:0000313" key="2">
    <source>
        <dbReference type="EMBL" id="AWY08967.1"/>
    </source>
</evidence>
<dbReference type="InterPro" id="IPR013823">
    <property type="entry name" value="Ribosomal_bL12_C"/>
</dbReference>
<name>A0A2Z4QFS7_9CAUD</name>
<evidence type="ECO:0000259" key="1">
    <source>
        <dbReference type="Pfam" id="PF00542"/>
    </source>
</evidence>
<accession>A0A2Z4QFS7</accession>